<accession>A0A345SYH2</accession>
<keyword evidence="2" id="KW-0547">Nucleotide-binding</keyword>
<feature type="domain" description="PD-(D/E)XK endonuclease-like" evidence="4">
    <location>
        <begin position="337"/>
        <end position="568"/>
    </location>
</feature>
<keyword evidence="3" id="KW-0234">DNA repair</keyword>
<dbReference type="GO" id="GO:0006281">
    <property type="term" value="P:DNA repair"/>
    <property type="evidence" value="ECO:0007669"/>
    <property type="project" value="UniProtKB-KW"/>
</dbReference>
<keyword evidence="2" id="KW-0347">Helicase</keyword>
<keyword evidence="6" id="KW-1185">Reference proteome</keyword>
<evidence type="ECO:0000256" key="2">
    <source>
        <dbReference type="ARBA" id="ARBA00022806"/>
    </source>
</evidence>
<protein>
    <recommendedName>
        <fullName evidence="4">PD-(D/E)XK endonuclease-like domain-containing protein</fullName>
    </recommendedName>
</protein>
<reference evidence="6" key="1">
    <citation type="submission" date="2018-07" db="EMBL/GenBank/DDBJ databases">
        <title>Streptacidiphilus bronchialis DSM 106435 chromosome.</title>
        <authorList>
            <person name="Batra D."/>
            <person name="Gulvik C.A."/>
        </authorList>
    </citation>
    <scope>NUCLEOTIDE SEQUENCE [LARGE SCALE GENOMIC DNA]</scope>
    <source>
        <strain evidence="6">DSM 106435</strain>
    </source>
</reference>
<sequence length="583" mass="64554">MLSWCSLKARPDLETTVATWLPPPHSSGRTDLIRVFAGSARTPERRCGYKTALKARPGLKPPAGPLPGYKADPREDFNLGPAGDALNLIEYKDVAVATALALALQAKGDRPAADPALATWTRTAVTQYLAGGYQGLIPVRHPWVRVTPLDEPDERGARRYEQCAWGRPYTSPDGSVRELWIPVAGPLSETEPDEGQLAATAMVLAFGTPHRLPEWFRWKENAEPLETDTPDGARLPDLVRIREVSCLDGTRRLVDEQTLGRIEERYQRIGRPQLASAVSSGEFVPGYDCEDCKLVPVCPALRRTTGLLGIEDTTRPRRIWSVTNGRSYAGRPGRDEACAARERLRRLRLPDRTGRSLTPTVVRGHAVHAWIQEQHERHPGVACRAEDAPDGNSPWSAGKWTVPLEEAGTGSRMVAAHARHCPYRLSTVTTLVHEKSIMMHDTAADVLVTAKSDLLYRDGASWVYREVKTDARLRLSSETDLLREVPQLALAVLLMERAQGDLTTSRVELELLGPDVARLVIVDPSDPLHRAEARQVIHDLAVDWHADTTALPRPGRYCRYCEMVEWCQPNPPPGTPSEQGVQP</sequence>
<organism evidence="5 6">
    <name type="scientific">Peterkaempfera bronchialis</name>
    <dbReference type="NCBI Taxonomy" id="2126346"/>
    <lineage>
        <taxon>Bacteria</taxon>
        <taxon>Bacillati</taxon>
        <taxon>Actinomycetota</taxon>
        <taxon>Actinomycetes</taxon>
        <taxon>Kitasatosporales</taxon>
        <taxon>Streptomycetaceae</taxon>
        <taxon>Peterkaempfera</taxon>
    </lineage>
</organism>
<evidence type="ECO:0000313" key="6">
    <source>
        <dbReference type="Proteomes" id="UP000249340"/>
    </source>
</evidence>
<evidence type="ECO:0000256" key="3">
    <source>
        <dbReference type="ARBA" id="ARBA00023204"/>
    </source>
</evidence>
<keyword evidence="2" id="KW-0378">Hydrolase</keyword>
<keyword evidence="1" id="KW-0227">DNA damage</keyword>
<dbReference type="Proteomes" id="UP000249340">
    <property type="component" value="Chromosome"/>
</dbReference>
<dbReference type="KEGG" id="stri:C7M71_016480"/>
<dbReference type="Pfam" id="PF12705">
    <property type="entry name" value="PDDEXK_1"/>
    <property type="match status" value="1"/>
</dbReference>
<evidence type="ECO:0000313" key="5">
    <source>
        <dbReference type="EMBL" id="AXI78777.1"/>
    </source>
</evidence>
<dbReference type="AlphaFoldDB" id="A0A345SYH2"/>
<keyword evidence="2" id="KW-0067">ATP-binding</keyword>
<dbReference type="Gene3D" id="3.90.320.10">
    <property type="match status" value="1"/>
</dbReference>
<dbReference type="EMBL" id="CP031264">
    <property type="protein sequence ID" value="AXI78777.1"/>
    <property type="molecule type" value="Genomic_DNA"/>
</dbReference>
<evidence type="ECO:0000256" key="1">
    <source>
        <dbReference type="ARBA" id="ARBA00022763"/>
    </source>
</evidence>
<gene>
    <name evidence="5" type="ORF">C7M71_016480</name>
</gene>
<dbReference type="OrthoDB" id="3588062at2"/>
<name>A0A345SYH2_9ACTN</name>
<dbReference type="GO" id="GO:0004386">
    <property type="term" value="F:helicase activity"/>
    <property type="evidence" value="ECO:0007669"/>
    <property type="project" value="UniProtKB-KW"/>
</dbReference>
<dbReference type="InterPro" id="IPR038726">
    <property type="entry name" value="PDDEXK_AddAB-type"/>
</dbReference>
<dbReference type="InterPro" id="IPR011604">
    <property type="entry name" value="PDDEXK-like_dom_sf"/>
</dbReference>
<proteinExistence type="predicted"/>
<evidence type="ECO:0000259" key="4">
    <source>
        <dbReference type="Pfam" id="PF12705"/>
    </source>
</evidence>